<organism evidence="4 5">
    <name type="scientific">Phaeomoniella chlamydospora</name>
    <name type="common">Phaeoacremonium chlamydosporum</name>
    <dbReference type="NCBI Taxonomy" id="158046"/>
    <lineage>
        <taxon>Eukaryota</taxon>
        <taxon>Fungi</taxon>
        <taxon>Dikarya</taxon>
        <taxon>Ascomycota</taxon>
        <taxon>Pezizomycotina</taxon>
        <taxon>Eurotiomycetes</taxon>
        <taxon>Chaetothyriomycetidae</taxon>
        <taxon>Phaeomoniellales</taxon>
        <taxon>Phaeomoniellaceae</taxon>
        <taxon>Phaeomoniella</taxon>
    </lineage>
</organism>
<name>A0A0G2E7X3_PHACM</name>
<reference evidence="4 5" key="2">
    <citation type="submission" date="2015-05" db="EMBL/GenBank/DDBJ databases">
        <authorList>
            <person name="Morales-Cruz A."/>
            <person name="Amrine K.C."/>
            <person name="Cantu D."/>
        </authorList>
    </citation>
    <scope>NUCLEOTIDE SEQUENCE [LARGE SCALE GENOMIC DNA]</scope>
    <source>
        <strain evidence="4">UCRPC4</strain>
    </source>
</reference>
<keyword evidence="2" id="KW-0413">Isomerase</keyword>
<proteinExistence type="inferred from homology"/>
<comment type="caution">
    <text evidence="4">The sequence shown here is derived from an EMBL/GenBank/DDBJ whole genome shotgun (WGS) entry which is preliminary data.</text>
</comment>
<dbReference type="OrthoDB" id="274691at2759"/>
<dbReference type="PANTHER" id="PTHR10091">
    <property type="entry name" value="ALDOSE-1-EPIMERASE"/>
    <property type="match status" value="1"/>
</dbReference>
<accession>A0A0G2E7X3</accession>
<keyword evidence="5" id="KW-1185">Reference proteome</keyword>
<evidence type="ECO:0000256" key="1">
    <source>
        <dbReference type="ARBA" id="ARBA00006206"/>
    </source>
</evidence>
<evidence type="ECO:0000313" key="4">
    <source>
        <dbReference type="EMBL" id="KKY18421.1"/>
    </source>
</evidence>
<dbReference type="PANTHER" id="PTHR10091:SF0">
    <property type="entry name" value="GALACTOSE MUTAROTASE"/>
    <property type="match status" value="1"/>
</dbReference>
<dbReference type="GO" id="GO:0030246">
    <property type="term" value="F:carbohydrate binding"/>
    <property type="evidence" value="ECO:0007669"/>
    <property type="project" value="InterPro"/>
</dbReference>
<keyword evidence="3" id="KW-0119">Carbohydrate metabolism</keyword>
<dbReference type="SUPFAM" id="SSF74650">
    <property type="entry name" value="Galactose mutarotase-like"/>
    <property type="match status" value="1"/>
</dbReference>
<dbReference type="GO" id="GO:0033499">
    <property type="term" value="P:galactose catabolic process via UDP-galactose, Leloir pathway"/>
    <property type="evidence" value="ECO:0007669"/>
    <property type="project" value="TreeGrafter"/>
</dbReference>
<dbReference type="GO" id="GO:0006006">
    <property type="term" value="P:glucose metabolic process"/>
    <property type="evidence" value="ECO:0007669"/>
    <property type="project" value="TreeGrafter"/>
</dbReference>
<dbReference type="InterPro" id="IPR008183">
    <property type="entry name" value="Aldose_1/G6P_1-epimerase"/>
</dbReference>
<dbReference type="CDD" id="cd09019">
    <property type="entry name" value="galactose_mutarotase_like"/>
    <property type="match status" value="1"/>
</dbReference>
<dbReference type="Pfam" id="PF01263">
    <property type="entry name" value="Aldose_epim"/>
    <property type="match status" value="1"/>
</dbReference>
<reference evidence="4 5" key="1">
    <citation type="submission" date="2015-05" db="EMBL/GenBank/DDBJ databases">
        <title>Distinctive expansion of gene families associated with plant cell wall degradation and secondary metabolism in the genomes of grapevine trunk pathogens.</title>
        <authorList>
            <person name="Lawrence D.P."/>
            <person name="Travadon R."/>
            <person name="Rolshausen P.E."/>
            <person name="Baumgartner K."/>
        </authorList>
    </citation>
    <scope>NUCLEOTIDE SEQUENCE [LARGE SCALE GENOMIC DNA]</scope>
    <source>
        <strain evidence="4">UCRPC4</strain>
    </source>
</reference>
<protein>
    <submittedName>
        <fullName evidence="4">Putative aldose 1-epimerase</fullName>
    </submittedName>
</protein>
<dbReference type="GO" id="GO:0004034">
    <property type="term" value="F:aldose 1-epimerase activity"/>
    <property type="evidence" value="ECO:0007669"/>
    <property type="project" value="TreeGrafter"/>
</dbReference>
<dbReference type="FunFam" id="2.70.98.10:FF:000015">
    <property type="entry name" value="Aldose 1-epimerase, putative"/>
    <property type="match status" value="1"/>
</dbReference>
<gene>
    <name evidence="4" type="ORF">UCRPC4_g04957</name>
</gene>
<dbReference type="EMBL" id="LCWF01000122">
    <property type="protein sequence ID" value="KKY18421.1"/>
    <property type="molecule type" value="Genomic_DNA"/>
</dbReference>
<evidence type="ECO:0000313" key="5">
    <source>
        <dbReference type="Proteomes" id="UP000053317"/>
    </source>
</evidence>
<dbReference type="InterPro" id="IPR047215">
    <property type="entry name" value="Galactose_mutarotase-like"/>
</dbReference>
<dbReference type="Gene3D" id="2.70.98.10">
    <property type="match status" value="1"/>
</dbReference>
<dbReference type="InterPro" id="IPR014718">
    <property type="entry name" value="GH-type_carb-bd"/>
</dbReference>
<comment type="similarity">
    <text evidence="1">Belongs to the aldose epimerase family.</text>
</comment>
<evidence type="ECO:0000256" key="2">
    <source>
        <dbReference type="ARBA" id="ARBA00023235"/>
    </source>
</evidence>
<dbReference type="Proteomes" id="UP000053317">
    <property type="component" value="Unassembled WGS sequence"/>
</dbReference>
<dbReference type="InterPro" id="IPR011013">
    <property type="entry name" value="Gal_mutarotase_sf_dom"/>
</dbReference>
<sequence>MVSTAEESAFTFLAQGAIIQEFKVAGHNIVQGFSDPESYRTHNSPFFGATIGRTTNRIKNGRLDNLNGKSYTLATNNGNHSLHGGAKGWDKQTFTGPKPINRDGKEGVLFTYLSKDGDEGYPGTVEARVWYTAWKEDDAGLSKTILTAEYEIEFVGDECDETVVGITNHSYFNLSGASTIEGMEAQLATSHYLPIDDAGIPHGTIETYTSTDVEKPFVLGAREPDLDDCFVLDTDPSSIPLDTRSRPLKKLATFQHPITGIHLEVHSTEPAFQFYTGRFINVPAVGKDPAREPRSGFCVEPSRYVNAPGVPEWRNMCLLRKGEKFGQKTVYKAWKE</sequence>
<evidence type="ECO:0000256" key="3">
    <source>
        <dbReference type="ARBA" id="ARBA00023277"/>
    </source>
</evidence>
<dbReference type="AlphaFoldDB" id="A0A0G2E7X3"/>